<accession>A0A6C0JS83</accession>
<protein>
    <submittedName>
        <fullName evidence="1">Uncharacterized protein</fullName>
    </submittedName>
</protein>
<organism evidence="1">
    <name type="scientific">viral metagenome</name>
    <dbReference type="NCBI Taxonomy" id="1070528"/>
    <lineage>
        <taxon>unclassified sequences</taxon>
        <taxon>metagenomes</taxon>
        <taxon>organismal metagenomes</taxon>
    </lineage>
</organism>
<sequence>MTNLFRFNVSSLYLFWCMCMTTVFAQEQIDGRDVDIARGKEMWNINVINHPDLVDTYGDLSISGDREMFNSSLLRTR</sequence>
<evidence type="ECO:0000313" key="1">
    <source>
        <dbReference type="EMBL" id="QHU06748.1"/>
    </source>
</evidence>
<name>A0A6C0JS83_9ZZZZ</name>
<dbReference type="EMBL" id="MN740667">
    <property type="protein sequence ID" value="QHU06748.1"/>
    <property type="molecule type" value="Genomic_DNA"/>
</dbReference>
<reference evidence="1" key="1">
    <citation type="journal article" date="2020" name="Nature">
        <title>Giant virus diversity and host interactions through global metagenomics.</title>
        <authorList>
            <person name="Schulz F."/>
            <person name="Roux S."/>
            <person name="Paez-Espino D."/>
            <person name="Jungbluth S."/>
            <person name="Walsh D.A."/>
            <person name="Denef V.J."/>
            <person name="McMahon K.D."/>
            <person name="Konstantinidis K.T."/>
            <person name="Eloe-Fadrosh E.A."/>
            <person name="Kyrpides N.C."/>
            <person name="Woyke T."/>
        </authorList>
    </citation>
    <scope>NUCLEOTIDE SEQUENCE</scope>
    <source>
        <strain evidence="1">GVMAG-S-1038524-41</strain>
    </source>
</reference>
<proteinExistence type="predicted"/>
<dbReference type="AlphaFoldDB" id="A0A6C0JS83"/>